<dbReference type="SUPFAM" id="SSF52540">
    <property type="entry name" value="P-loop containing nucleoside triphosphate hydrolases"/>
    <property type="match status" value="2"/>
</dbReference>
<feature type="compositionally biased region" description="Basic and acidic residues" evidence="5">
    <location>
        <begin position="132"/>
        <end position="147"/>
    </location>
</feature>
<dbReference type="GO" id="GO:0005524">
    <property type="term" value="F:ATP binding"/>
    <property type="evidence" value="ECO:0007669"/>
    <property type="project" value="UniProtKB-KW"/>
</dbReference>
<feature type="region of interest" description="Disordered" evidence="5">
    <location>
        <begin position="1"/>
        <end position="29"/>
    </location>
</feature>
<dbReference type="CDD" id="cd18793">
    <property type="entry name" value="SF2_C_SNF"/>
    <property type="match status" value="1"/>
</dbReference>
<evidence type="ECO:0000313" key="8">
    <source>
        <dbReference type="Proteomes" id="UP000297716"/>
    </source>
</evidence>
<sequence>MDNFPAAPTVRAGGGTGMGPSIEARDANSQLRTSGELVSHQSAQVKKLESEIGRLQELQGERWLSFSEQSNLNLLHKQVAKLRGTGSQGIADNDDHDHDHDNRGRYQPKPIHGQEGLRHSILLPVIPKKRRIDNEGDDQRNGAERDMTSSPQPHHNNALLPATLVNFRAMSKEERRQVLLAVGDGISLDQAGLEDINRVARQFGLHECQGPDDKLEIQGLRRPLYPHQLLAVYFMLKRELYGEAPLGGLNADNMGLGKTVESLATMVMNPPDDHDLHEGRKSTLWLGSKSSHAQIRKAVRKFCSEEALPKVLTYNKTALTKIHGNNLDSFLQEQDIIIAGYEDLVRECSAKMIAKKGKKERMTPEQFRAENIDSFGPLVKMKFYRVILDEAHRIKDFESQRSRACFCLDTKYRWCLTEIYPYLFFLQVPGIEGPCNFSELLSEVDGRDIRLSKVLSEIMIRRNNSDTILGRQLIELPVSHRETIVVTQTREERVIYKWFLRDARASFNNRLHSNSSSRAKDGKRKKPFSIVKILRLRQLACDLSLIEYIITGKGRGGEMSIVPKMLHDLAHEAGKNAFYDMILQWYQDKEAISPSGGRNLTGTALPSQQQDNESVTNPSTSRREGPGYLQKPKLRFESRYFANLELGDGQPMILGSKMQAIKESIQKHLRDGPNDKLLIFNEFTYCSKMVGCILDEIKIKHLSYVGSISQDDRNKAIKAFEHDPDYKVMVISMKCGSEALNLTVANRVISVEPYWNRGLEDQAFGRVSRIGQTKETYLTQIIVKKTIEPKMIDLQDAKTLSIAGAGLIGLVAYDENGNIISVSDDEDSDME</sequence>
<evidence type="ECO:0000313" key="7">
    <source>
        <dbReference type="EMBL" id="TGJ86674.1"/>
    </source>
</evidence>
<accession>A0A4Z0YRR7</accession>
<dbReference type="STRING" id="37992.A0A4Z0YRR7"/>
<gene>
    <name evidence="7" type="ORF">E0Z10_g2094</name>
</gene>
<feature type="domain" description="Helicase C-terminal" evidence="6">
    <location>
        <begin position="660"/>
        <end position="808"/>
    </location>
</feature>
<evidence type="ECO:0000256" key="1">
    <source>
        <dbReference type="ARBA" id="ARBA00022741"/>
    </source>
</evidence>
<keyword evidence="8" id="KW-1185">Reference proteome</keyword>
<keyword evidence="1" id="KW-0547">Nucleotide-binding</keyword>
<dbReference type="SMART" id="SM00490">
    <property type="entry name" value="HELICc"/>
    <property type="match status" value="1"/>
</dbReference>
<evidence type="ECO:0000256" key="5">
    <source>
        <dbReference type="SAM" id="MobiDB-lite"/>
    </source>
</evidence>
<name>A0A4Z0YRR7_9PEZI</name>
<dbReference type="InterPro" id="IPR038718">
    <property type="entry name" value="SNF2-like_sf"/>
</dbReference>
<dbReference type="InterPro" id="IPR027417">
    <property type="entry name" value="P-loop_NTPase"/>
</dbReference>
<dbReference type="GO" id="GO:0016787">
    <property type="term" value="F:hydrolase activity"/>
    <property type="evidence" value="ECO:0007669"/>
    <property type="project" value="UniProtKB-KW"/>
</dbReference>
<keyword evidence="2" id="KW-0378">Hydrolase</keyword>
<dbReference type="InterPro" id="IPR000330">
    <property type="entry name" value="SNF2_N"/>
</dbReference>
<dbReference type="Pfam" id="PF00176">
    <property type="entry name" value="SNF2-rel_dom"/>
    <property type="match status" value="1"/>
</dbReference>
<dbReference type="AlphaFoldDB" id="A0A4Z0YRR7"/>
<dbReference type="OrthoDB" id="448448at2759"/>
<dbReference type="InterPro" id="IPR049730">
    <property type="entry name" value="SNF2/RAD54-like_C"/>
</dbReference>
<dbReference type="EMBL" id="SKBN01000024">
    <property type="protein sequence ID" value="TGJ86674.1"/>
    <property type="molecule type" value="Genomic_DNA"/>
</dbReference>
<dbReference type="Gene3D" id="3.40.50.300">
    <property type="entry name" value="P-loop containing nucleotide triphosphate hydrolases"/>
    <property type="match status" value="1"/>
</dbReference>
<keyword evidence="3" id="KW-0347">Helicase</keyword>
<dbReference type="GO" id="GO:0005634">
    <property type="term" value="C:nucleus"/>
    <property type="evidence" value="ECO:0007669"/>
    <property type="project" value="TreeGrafter"/>
</dbReference>
<comment type="caution">
    <text evidence="7">The sequence shown here is derived from an EMBL/GenBank/DDBJ whole genome shotgun (WGS) entry which is preliminary data.</text>
</comment>
<dbReference type="PANTHER" id="PTHR45626:SF17">
    <property type="entry name" value="HELICASE-LIKE TRANSCRIPTION FACTOR"/>
    <property type="match status" value="1"/>
</dbReference>
<evidence type="ECO:0000259" key="6">
    <source>
        <dbReference type="PROSITE" id="PS51194"/>
    </source>
</evidence>
<evidence type="ECO:0000256" key="4">
    <source>
        <dbReference type="ARBA" id="ARBA00022840"/>
    </source>
</evidence>
<dbReference type="PROSITE" id="PS51194">
    <property type="entry name" value="HELICASE_CTER"/>
    <property type="match status" value="1"/>
</dbReference>
<dbReference type="InterPro" id="IPR014001">
    <property type="entry name" value="Helicase_ATP-bd"/>
</dbReference>
<protein>
    <recommendedName>
        <fullName evidence="6">Helicase C-terminal domain-containing protein</fullName>
    </recommendedName>
</protein>
<dbReference type="InterPro" id="IPR001650">
    <property type="entry name" value="Helicase_C-like"/>
</dbReference>
<dbReference type="GO" id="GO:0008094">
    <property type="term" value="F:ATP-dependent activity, acting on DNA"/>
    <property type="evidence" value="ECO:0007669"/>
    <property type="project" value="TreeGrafter"/>
</dbReference>
<proteinExistence type="predicted"/>
<feature type="compositionally biased region" description="Basic and acidic residues" evidence="5">
    <location>
        <begin position="93"/>
        <end position="104"/>
    </location>
</feature>
<feature type="region of interest" description="Disordered" evidence="5">
    <location>
        <begin position="86"/>
        <end position="159"/>
    </location>
</feature>
<reference evidence="7 8" key="1">
    <citation type="submission" date="2019-03" db="EMBL/GenBank/DDBJ databases">
        <title>Draft genome sequence of Xylaria hypoxylon DSM 108379, a ubiquitous saprotrophic-parasitic fungi on hardwood.</title>
        <authorList>
            <person name="Buettner E."/>
            <person name="Leonhardt S."/>
            <person name="Gebauer A.M."/>
            <person name="Liers C."/>
            <person name="Hofrichter M."/>
            <person name="Kellner H."/>
        </authorList>
    </citation>
    <scope>NUCLEOTIDE SEQUENCE [LARGE SCALE GENOMIC DNA]</scope>
    <source>
        <strain evidence="7 8">DSM 108379</strain>
    </source>
</reference>
<dbReference type="PANTHER" id="PTHR45626">
    <property type="entry name" value="TRANSCRIPTION TERMINATION FACTOR 2-RELATED"/>
    <property type="match status" value="1"/>
</dbReference>
<feature type="region of interest" description="Disordered" evidence="5">
    <location>
        <begin position="596"/>
        <end position="628"/>
    </location>
</feature>
<dbReference type="GO" id="GO:0006281">
    <property type="term" value="P:DNA repair"/>
    <property type="evidence" value="ECO:0007669"/>
    <property type="project" value="TreeGrafter"/>
</dbReference>
<dbReference type="Gene3D" id="3.40.50.10810">
    <property type="entry name" value="Tandem AAA-ATPase domain"/>
    <property type="match status" value="1"/>
</dbReference>
<feature type="compositionally biased region" description="Polar residues" evidence="5">
    <location>
        <begin position="596"/>
        <end position="620"/>
    </location>
</feature>
<dbReference type="SMART" id="SM00487">
    <property type="entry name" value="DEXDc"/>
    <property type="match status" value="1"/>
</dbReference>
<dbReference type="GO" id="GO:0004386">
    <property type="term" value="F:helicase activity"/>
    <property type="evidence" value="ECO:0007669"/>
    <property type="project" value="UniProtKB-KW"/>
</dbReference>
<dbReference type="InterPro" id="IPR050628">
    <property type="entry name" value="SNF2_RAD54_helicase_TF"/>
</dbReference>
<evidence type="ECO:0000256" key="3">
    <source>
        <dbReference type="ARBA" id="ARBA00022806"/>
    </source>
</evidence>
<keyword evidence="4" id="KW-0067">ATP-binding</keyword>
<evidence type="ECO:0000256" key="2">
    <source>
        <dbReference type="ARBA" id="ARBA00022801"/>
    </source>
</evidence>
<dbReference type="Pfam" id="PF00271">
    <property type="entry name" value="Helicase_C"/>
    <property type="match status" value="1"/>
</dbReference>
<organism evidence="7 8">
    <name type="scientific">Xylaria hypoxylon</name>
    <dbReference type="NCBI Taxonomy" id="37992"/>
    <lineage>
        <taxon>Eukaryota</taxon>
        <taxon>Fungi</taxon>
        <taxon>Dikarya</taxon>
        <taxon>Ascomycota</taxon>
        <taxon>Pezizomycotina</taxon>
        <taxon>Sordariomycetes</taxon>
        <taxon>Xylariomycetidae</taxon>
        <taxon>Xylariales</taxon>
        <taxon>Xylariaceae</taxon>
        <taxon>Xylaria</taxon>
    </lineage>
</organism>
<dbReference type="Proteomes" id="UP000297716">
    <property type="component" value="Unassembled WGS sequence"/>
</dbReference>